<dbReference type="Proteomes" id="UP000010880">
    <property type="component" value="Chromosome"/>
</dbReference>
<keyword evidence="5 6" id="KW-0378">Hydrolase</keyword>
<dbReference type="EC" id="3.1.26.-" evidence="6"/>
<proteinExistence type="inferred from homology"/>
<evidence type="ECO:0000256" key="2">
    <source>
        <dbReference type="ARBA" id="ARBA00022552"/>
    </source>
</evidence>
<comment type="subcellular location">
    <subcellularLocation>
        <location evidence="6">Cytoplasm</location>
    </subcellularLocation>
</comment>
<keyword evidence="6" id="KW-0963">Cytoplasm</keyword>
<dbReference type="InterPro" id="IPR008226">
    <property type="entry name" value="Mini3_fam"/>
</dbReference>
<comment type="function">
    <text evidence="6">Involved in correct processing of both the 5' and 3' ends of 23S rRNA precursor. Processes 30S rRNA precursor transcript even in absence of ribonuclease 3 (Rnc); Rnc processes 30S rRNA into smaller rRNA precursors.</text>
</comment>
<keyword evidence="3 6" id="KW-0540">Nuclease</keyword>
<dbReference type="Pfam" id="PF00636">
    <property type="entry name" value="Ribonuclease_3"/>
    <property type="match status" value="1"/>
</dbReference>
<organism evidence="8 9">
    <name type="scientific">Halobacteroides halobius (strain ATCC 35273 / DSM 5150 / MD-1)</name>
    <dbReference type="NCBI Taxonomy" id="748449"/>
    <lineage>
        <taxon>Bacteria</taxon>
        <taxon>Bacillati</taxon>
        <taxon>Bacillota</taxon>
        <taxon>Clostridia</taxon>
        <taxon>Halanaerobiales</taxon>
        <taxon>Halobacteroidaceae</taxon>
        <taxon>Halobacteroides</taxon>
    </lineage>
</organism>
<dbReference type="SMART" id="SM00535">
    <property type="entry name" value="RIBOc"/>
    <property type="match status" value="1"/>
</dbReference>
<dbReference type="PANTHER" id="PTHR34276:SF1">
    <property type="entry name" value="MINI-RIBONUCLEASE 3"/>
    <property type="match status" value="1"/>
</dbReference>
<evidence type="ECO:0000256" key="1">
    <source>
        <dbReference type="ARBA" id="ARBA00022517"/>
    </source>
</evidence>
<feature type="active site" evidence="6">
    <location>
        <position position="25"/>
    </location>
</feature>
<dbReference type="GO" id="GO:0019843">
    <property type="term" value="F:rRNA binding"/>
    <property type="evidence" value="ECO:0007669"/>
    <property type="project" value="UniProtKB-UniRule"/>
</dbReference>
<feature type="domain" description="RNase III" evidence="7">
    <location>
        <begin position="3"/>
        <end position="131"/>
    </location>
</feature>
<evidence type="ECO:0000256" key="6">
    <source>
        <dbReference type="HAMAP-Rule" id="MF_01468"/>
    </source>
</evidence>
<evidence type="ECO:0000313" key="8">
    <source>
        <dbReference type="EMBL" id="AGB40179.1"/>
    </source>
</evidence>
<keyword evidence="6" id="KW-0460">Magnesium</keyword>
<evidence type="ECO:0000313" key="9">
    <source>
        <dbReference type="Proteomes" id="UP000010880"/>
    </source>
</evidence>
<name>L0K726_HALHC</name>
<dbReference type="PIRSF" id="PIRSF005520">
    <property type="entry name" value="UCP005520"/>
    <property type="match status" value="1"/>
</dbReference>
<evidence type="ECO:0000256" key="3">
    <source>
        <dbReference type="ARBA" id="ARBA00022722"/>
    </source>
</evidence>
<comment type="similarity">
    <text evidence="6">Belongs to the MrnC RNase family.</text>
</comment>
<dbReference type="GO" id="GO:0004525">
    <property type="term" value="F:ribonuclease III activity"/>
    <property type="evidence" value="ECO:0007669"/>
    <property type="project" value="InterPro"/>
</dbReference>
<dbReference type="KEGG" id="hhl:Halha_0165"/>
<accession>L0K726</accession>
<protein>
    <recommendedName>
        <fullName evidence="6">Mini-ribonuclease 3</fullName>
        <shortName evidence="6">Mini-3</shortName>
        <shortName evidence="6">Mini-RNase 3</shortName>
        <ecNumber evidence="6">3.1.26.-</ecNumber>
    </recommendedName>
    <alternativeName>
        <fullName evidence="6">Mini-RNase III</fullName>
        <shortName evidence="6">Mini-III</shortName>
    </alternativeName>
</protein>
<dbReference type="PATRIC" id="fig|748449.3.peg.146"/>
<dbReference type="GO" id="GO:0006364">
    <property type="term" value="P:rRNA processing"/>
    <property type="evidence" value="ECO:0007669"/>
    <property type="project" value="UniProtKB-UniRule"/>
</dbReference>
<dbReference type="HAMAP" id="MF_01468">
    <property type="entry name" value="RNase_Mini_III"/>
    <property type="match status" value="1"/>
</dbReference>
<comment type="subunit">
    <text evidence="6">Homodimer.</text>
</comment>
<dbReference type="CDD" id="cd00593">
    <property type="entry name" value="RIBOc"/>
    <property type="match status" value="1"/>
</dbReference>
<dbReference type="STRING" id="748449.Halha_0165"/>
<keyword evidence="2 6" id="KW-0698">rRNA processing</keyword>
<evidence type="ECO:0000259" key="7">
    <source>
        <dbReference type="SMART" id="SM00535"/>
    </source>
</evidence>
<dbReference type="SUPFAM" id="SSF69065">
    <property type="entry name" value="RNase III domain-like"/>
    <property type="match status" value="1"/>
</dbReference>
<evidence type="ECO:0000256" key="4">
    <source>
        <dbReference type="ARBA" id="ARBA00022759"/>
    </source>
</evidence>
<sequence>MFNNLNNFPSRPRLLSPSSLAYIGDSVFEVFIRTFLLEKGGKPNRLHQEAIKYVNATAQANLLEELRPELTKEEAVIVRRGRNTKTNSPSNVDQATYQYSTAFEALIGYLYLAGEEERLLELFAKIKELLHADRD</sequence>
<keyword evidence="9" id="KW-1185">Reference proteome</keyword>
<gene>
    <name evidence="6" type="primary">mrnC</name>
    <name evidence="8" type="ordered locus">Halha_0165</name>
</gene>
<dbReference type="Gene3D" id="1.10.1520.10">
    <property type="entry name" value="Ribonuclease III domain"/>
    <property type="match status" value="1"/>
</dbReference>
<dbReference type="RefSeq" id="WP_015325907.1">
    <property type="nucleotide sequence ID" value="NC_019978.1"/>
</dbReference>
<dbReference type="PANTHER" id="PTHR34276">
    <property type="entry name" value="MINI-RIBONUCLEASE 3"/>
    <property type="match status" value="1"/>
</dbReference>
<dbReference type="HOGENOM" id="CLU_091169_2_1_9"/>
<dbReference type="InterPro" id="IPR036389">
    <property type="entry name" value="RNase_III_sf"/>
</dbReference>
<evidence type="ECO:0000256" key="5">
    <source>
        <dbReference type="ARBA" id="ARBA00022801"/>
    </source>
</evidence>
<dbReference type="OrthoDB" id="46571at2"/>
<dbReference type="eggNOG" id="COG1939">
    <property type="taxonomic scope" value="Bacteria"/>
</dbReference>
<reference evidence="9" key="1">
    <citation type="submission" date="2012-02" db="EMBL/GenBank/DDBJ databases">
        <title>The complete genome of Halobacteroides halobius DSM 5150.</title>
        <authorList>
            <person name="Lucas S."/>
            <person name="Copeland A."/>
            <person name="Lapidus A."/>
            <person name="Glavina del Rio T."/>
            <person name="Dalin E."/>
            <person name="Tice H."/>
            <person name="Bruce D."/>
            <person name="Goodwin L."/>
            <person name="Pitluck S."/>
            <person name="Peters L."/>
            <person name="Mikhailova N."/>
            <person name="Gu W."/>
            <person name="Kyrpides N."/>
            <person name="Mavromatis K."/>
            <person name="Ivanova N."/>
            <person name="Brettin T."/>
            <person name="Detter J.C."/>
            <person name="Han C."/>
            <person name="Larimer F."/>
            <person name="Land M."/>
            <person name="Hauser L."/>
            <person name="Markowitz V."/>
            <person name="Cheng J.-F."/>
            <person name="Hugenholtz P."/>
            <person name="Woyke T."/>
            <person name="Wu D."/>
            <person name="Tindall B."/>
            <person name="Pomrenke H."/>
            <person name="Brambilla E."/>
            <person name="Klenk H.-P."/>
            <person name="Eisen J.A."/>
        </authorList>
    </citation>
    <scope>NUCLEOTIDE SEQUENCE [LARGE SCALE GENOMIC DNA]</scope>
    <source>
        <strain evidence="9">ATCC 35273 / DSM 5150 / MD-1</strain>
    </source>
</reference>
<comment type="cofactor">
    <cofactor evidence="6">
        <name>Mg(2+)</name>
        <dbReference type="ChEBI" id="CHEBI:18420"/>
    </cofactor>
</comment>
<dbReference type="AlphaFoldDB" id="L0K726"/>
<keyword evidence="6" id="KW-0694">RNA-binding</keyword>
<dbReference type="GO" id="GO:0005737">
    <property type="term" value="C:cytoplasm"/>
    <property type="evidence" value="ECO:0007669"/>
    <property type="project" value="UniProtKB-SubCell"/>
</dbReference>
<keyword evidence="1 6" id="KW-0690">Ribosome biogenesis</keyword>
<keyword evidence="4 6" id="KW-0255">Endonuclease</keyword>
<dbReference type="EMBL" id="CP003359">
    <property type="protein sequence ID" value="AGB40179.1"/>
    <property type="molecule type" value="Genomic_DNA"/>
</dbReference>
<dbReference type="InterPro" id="IPR000999">
    <property type="entry name" value="RNase_III_dom"/>
</dbReference>
<keyword evidence="6" id="KW-0699">rRNA-binding</keyword>